<evidence type="ECO:0000259" key="2">
    <source>
        <dbReference type="PROSITE" id="PS50206"/>
    </source>
</evidence>
<dbReference type="OrthoDB" id="566238at2759"/>
<dbReference type="OMA" id="RARHYEG"/>
<feature type="region of interest" description="Disordered" evidence="1">
    <location>
        <begin position="40"/>
        <end position="63"/>
    </location>
</feature>
<dbReference type="eggNOG" id="KOG1530">
    <property type="taxonomic scope" value="Eukaryota"/>
</dbReference>
<name>K5XJ80_AGABU</name>
<reference evidence="4" key="1">
    <citation type="journal article" date="2012" name="Proc. Natl. Acad. Sci. U.S.A.">
        <title>Genome sequence of the button mushroom Agaricus bisporus reveals mechanisms governing adaptation to a humic-rich ecological niche.</title>
        <authorList>
            <person name="Morin E."/>
            <person name="Kohler A."/>
            <person name="Baker A.R."/>
            <person name="Foulongne-Oriol M."/>
            <person name="Lombard V."/>
            <person name="Nagy L.G."/>
            <person name="Ohm R.A."/>
            <person name="Patyshakuliyeva A."/>
            <person name="Brun A."/>
            <person name="Aerts A.L."/>
            <person name="Bailey A.M."/>
            <person name="Billette C."/>
            <person name="Coutinho P.M."/>
            <person name="Deakin G."/>
            <person name="Doddapaneni H."/>
            <person name="Floudas D."/>
            <person name="Grimwood J."/>
            <person name="Hilden K."/>
            <person name="Kuees U."/>
            <person name="LaButti K.M."/>
            <person name="Lapidus A."/>
            <person name="Lindquist E.A."/>
            <person name="Lucas S.M."/>
            <person name="Murat C."/>
            <person name="Riley R.W."/>
            <person name="Salamov A.A."/>
            <person name="Schmutz J."/>
            <person name="Subramanian V."/>
            <person name="Woesten H.A.B."/>
            <person name="Xu J."/>
            <person name="Eastwood D.C."/>
            <person name="Foster G.D."/>
            <person name="Sonnenberg A.S."/>
            <person name="Cullen D."/>
            <person name="de Vries R.P."/>
            <person name="Lundell T."/>
            <person name="Hibbett D.S."/>
            <person name="Henrissat B."/>
            <person name="Burton K.S."/>
            <person name="Kerrigan R.W."/>
            <person name="Challen M.P."/>
            <person name="Grigoriev I.V."/>
            <person name="Martin F."/>
        </authorList>
    </citation>
    <scope>NUCLEOTIDE SEQUENCE [LARGE SCALE GENOMIC DNA]</scope>
    <source>
        <strain evidence="4">JB137-S8 / ATCC MYA-4627 / FGSC 10392</strain>
    </source>
</reference>
<evidence type="ECO:0000256" key="1">
    <source>
        <dbReference type="SAM" id="MobiDB-lite"/>
    </source>
</evidence>
<dbReference type="InterPro" id="IPR036873">
    <property type="entry name" value="Rhodanese-like_dom_sf"/>
</dbReference>
<proteinExistence type="predicted"/>
<accession>K5XJ80</accession>
<dbReference type="STRING" id="597362.K5XJ80"/>
<dbReference type="GeneID" id="18822836"/>
<dbReference type="CDD" id="cd01519">
    <property type="entry name" value="RHOD_HSP67B2"/>
    <property type="match status" value="1"/>
</dbReference>
<dbReference type="GO" id="GO:0004792">
    <property type="term" value="F:thiosulfate-cyanide sulfurtransferase activity"/>
    <property type="evidence" value="ECO:0007669"/>
    <property type="project" value="TreeGrafter"/>
</dbReference>
<sequence length="192" mass="21606">MASILRSGLLRNSGALARRRVTARVAARPAFTQFLRFNSSEPVSSSKPPLDPEKVRRKQALERHDDLQRDWDAKIMSYDELLPVTESPTSETYLIDVREPGEVVQGMIPSAVNLPLTVLAESLTLPPDDFKAKYGYEKPTPEKQVIFYCRSGMRSASACDVAKRNGFTNILNYKGSWLEWTEKRNIAQKSSA</sequence>
<evidence type="ECO:0000313" key="3">
    <source>
        <dbReference type="EMBL" id="EKM83407.1"/>
    </source>
</evidence>
<dbReference type="FunCoup" id="K5XJ80">
    <property type="interactions" value="339"/>
</dbReference>
<dbReference type="PROSITE" id="PS50206">
    <property type="entry name" value="RHODANESE_3"/>
    <property type="match status" value="1"/>
</dbReference>
<dbReference type="HOGENOM" id="CLU_089574_0_0_1"/>
<dbReference type="Pfam" id="PF00581">
    <property type="entry name" value="Rhodanese"/>
    <property type="match status" value="1"/>
</dbReference>
<gene>
    <name evidence="3" type="ORF">AGABI1DRAFT_110072</name>
</gene>
<feature type="domain" description="Rhodanese" evidence="2">
    <location>
        <begin position="88"/>
        <end position="182"/>
    </location>
</feature>
<dbReference type="KEGG" id="abp:AGABI1DRAFT110072"/>
<evidence type="ECO:0000313" key="4">
    <source>
        <dbReference type="Proteomes" id="UP000008493"/>
    </source>
</evidence>
<dbReference type="AlphaFoldDB" id="K5XJ80"/>
<dbReference type="SMART" id="SM00450">
    <property type="entry name" value="RHOD"/>
    <property type="match status" value="1"/>
</dbReference>
<protein>
    <recommendedName>
        <fullName evidence="2">Rhodanese domain-containing protein</fullName>
    </recommendedName>
</protein>
<dbReference type="InterPro" id="IPR001763">
    <property type="entry name" value="Rhodanese-like_dom"/>
</dbReference>
<dbReference type="Proteomes" id="UP000008493">
    <property type="component" value="Unassembled WGS sequence"/>
</dbReference>
<dbReference type="InParanoid" id="K5XJ80"/>
<feature type="compositionally biased region" description="Basic and acidic residues" evidence="1">
    <location>
        <begin position="50"/>
        <end position="63"/>
    </location>
</feature>
<dbReference type="EMBL" id="JH971385">
    <property type="protein sequence ID" value="EKM83407.1"/>
    <property type="molecule type" value="Genomic_DNA"/>
</dbReference>
<dbReference type="RefSeq" id="XP_007325372.1">
    <property type="nucleotide sequence ID" value="XM_007325310.1"/>
</dbReference>
<dbReference type="PANTHER" id="PTHR44086">
    <property type="entry name" value="THIOSULFATE SULFURTRANSFERASE RDL2, MITOCHONDRIAL-RELATED"/>
    <property type="match status" value="1"/>
</dbReference>
<dbReference type="Gene3D" id="3.40.250.10">
    <property type="entry name" value="Rhodanese-like domain"/>
    <property type="match status" value="1"/>
</dbReference>
<dbReference type="GO" id="GO:0005739">
    <property type="term" value="C:mitochondrion"/>
    <property type="evidence" value="ECO:0007669"/>
    <property type="project" value="TreeGrafter"/>
</dbReference>
<keyword evidence="4" id="KW-1185">Reference proteome</keyword>
<organism evidence="3 4">
    <name type="scientific">Agaricus bisporus var. burnettii (strain JB137-S8 / ATCC MYA-4627 / FGSC 10392)</name>
    <name type="common">White button mushroom</name>
    <dbReference type="NCBI Taxonomy" id="597362"/>
    <lineage>
        <taxon>Eukaryota</taxon>
        <taxon>Fungi</taxon>
        <taxon>Dikarya</taxon>
        <taxon>Basidiomycota</taxon>
        <taxon>Agaricomycotina</taxon>
        <taxon>Agaricomycetes</taxon>
        <taxon>Agaricomycetidae</taxon>
        <taxon>Agaricales</taxon>
        <taxon>Agaricineae</taxon>
        <taxon>Agaricaceae</taxon>
        <taxon>Agaricus</taxon>
    </lineage>
</organism>
<dbReference type="SUPFAM" id="SSF52821">
    <property type="entry name" value="Rhodanese/Cell cycle control phosphatase"/>
    <property type="match status" value="1"/>
</dbReference>
<dbReference type="PANTHER" id="PTHR44086:SF10">
    <property type="entry name" value="THIOSULFATE SULFURTRANSFERASE_RHODANESE-LIKE DOMAIN-CONTAINING PROTEIN 3"/>
    <property type="match status" value="1"/>
</dbReference>